<dbReference type="AlphaFoldDB" id="A0A834YJF0"/>
<dbReference type="InterPro" id="IPR050905">
    <property type="entry name" value="Plant_NBS-LRR"/>
</dbReference>
<organism evidence="1 2">
    <name type="scientific">Tetracentron sinense</name>
    <name type="common">Spur-leaf</name>
    <dbReference type="NCBI Taxonomy" id="13715"/>
    <lineage>
        <taxon>Eukaryota</taxon>
        <taxon>Viridiplantae</taxon>
        <taxon>Streptophyta</taxon>
        <taxon>Embryophyta</taxon>
        <taxon>Tracheophyta</taxon>
        <taxon>Spermatophyta</taxon>
        <taxon>Magnoliopsida</taxon>
        <taxon>Trochodendrales</taxon>
        <taxon>Trochodendraceae</taxon>
        <taxon>Tetracentron</taxon>
    </lineage>
</organism>
<dbReference type="OrthoDB" id="1110501at2759"/>
<evidence type="ECO:0000313" key="1">
    <source>
        <dbReference type="EMBL" id="KAF8388166.1"/>
    </source>
</evidence>
<evidence type="ECO:0000313" key="2">
    <source>
        <dbReference type="Proteomes" id="UP000655225"/>
    </source>
</evidence>
<dbReference type="Gene3D" id="3.80.10.10">
    <property type="entry name" value="Ribonuclease Inhibitor"/>
    <property type="match status" value="1"/>
</dbReference>
<dbReference type="SUPFAM" id="SSF52058">
    <property type="entry name" value="L domain-like"/>
    <property type="match status" value="1"/>
</dbReference>
<name>A0A834YJF0_TETSI</name>
<reference evidence="1 2" key="1">
    <citation type="submission" date="2020-04" db="EMBL/GenBank/DDBJ databases">
        <title>Plant Genome Project.</title>
        <authorList>
            <person name="Zhang R.-G."/>
        </authorList>
    </citation>
    <scope>NUCLEOTIDE SEQUENCE [LARGE SCALE GENOMIC DNA]</scope>
    <source>
        <strain evidence="1">YNK0</strain>
        <tissue evidence="1">Leaf</tissue>
    </source>
</reference>
<protein>
    <submittedName>
        <fullName evidence="1">Uncharacterized protein</fullName>
    </submittedName>
</protein>
<keyword evidence="2" id="KW-1185">Reference proteome</keyword>
<dbReference type="Pfam" id="PF13855">
    <property type="entry name" value="LRR_8"/>
    <property type="match status" value="1"/>
</dbReference>
<accession>A0A834YJF0</accession>
<dbReference type="InterPro" id="IPR032675">
    <property type="entry name" value="LRR_dom_sf"/>
</dbReference>
<dbReference type="InterPro" id="IPR001611">
    <property type="entry name" value="Leu-rich_rpt"/>
</dbReference>
<dbReference type="EMBL" id="JABCRI010000020">
    <property type="protein sequence ID" value="KAF8388166.1"/>
    <property type="molecule type" value="Genomic_DNA"/>
</dbReference>
<gene>
    <name evidence="1" type="ORF">HHK36_026832</name>
</gene>
<dbReference type="Proteomes" id="UP000655225">
    <property type="component" value="Unassembled WGS sequence"/>
</dbReference>
<dbReference type="PANTHER" id="PTHR33463">
    <property type="entry name" value="NB-ARC DOMAIN-CONTAINING PROTEIN-RELATED"/>
    <property type="match status" value="1"/>
</dbReference>
<sequence>MEAVSPITEIINRLWDCIALRTDYIRELQENLHALRSLMDELVSVRSDVKRRVDIAEGQQLKPRDQVEVWLQMVESTEHEVDQIIEEGFQQISNTCLGGCCPKHCCSSYRVGKRVAKKLKMVAELRSKGDFNEVAYILPPAEVEVMPSRPTVGMDLMFENVWRCLREDEGHDIIGTLKLVCLLESGFDEDTHVKMHDVIRDLALWISCNCGRKQSKILVQARVGLTKVPEVEKWRETERISLIDNNIRALTETPICPNLLTLLLNDNRLLRGISDGFFKFMHTLRILDLSRTCIMELPMGIVELVELLCLNLSETPIKTLPNELKNLVKPQHLDLSYTDFLTKISVKVILGLPRLQVLNLYSSRYANWDMDGDGGANLGESECFKHLKDAGITIRTVSFLQKFFNFHNLSSYQILIPLRQLVKSSGWRIFFPLFILAAKEFESELKREPEPEIESPAEKLALVSEEEKQDVKVSVLYQKRRPMVNFLILSGVALLCRLTDLTFVTVTRSGTQPEESTFKKVRMEINRIPEKVLLLCDQKRKEVKVLNGYNSGFS</sequence>
<comment type="caution">
    <text evidence="1">The sequence shown here is derived from an EMBL/GenBank/DDBJ whole genome shotgun (WGS) entry which is preliminary data.</text>
</comment>
<proteinExistence type="predicted"/>
<dbReference type="PANTHER" id="PTHR33463:SF204">
    <property type="entry name" value="NB-ARC DOMAIN-CONTAINING PROTEIN"/>
    <property type="match status" value="1"/>
</dbReference>